<evidence type="ECO:0000256" key="1">
    <source>
        <dbReference type="ARBA" id="ARBA00004651"/>
    </source>
</evidence>
<keyword evidence="4 7" id="KW-0812">Transmembrane</keyword>
<keyword evidence="6 7" id="KW-0472">Membrane</keyword>
<evidence type="ECO:0000256" key="2">
    <source>
        <dbReference type="ARBA" id="ARBA00005262"/>
    </source>
</evidence>
<dbReference type="Pfam" id="PF02417">
    <property type="entry name" value="Chromate_transp"/>
    <property type="match status" value="1"/>
</dbReference>
<dbReference type="PANTHER" id="PTHR43663">
    <property type="entry name" value="CHROMATE TRANSPORT PROTEIN-RELATED"/>
    <property type="match status" value="1"/>
</dbReference>
<feature type="transmembrane region" description="Helical" evidence="7">
    <location>
        <begin position="113"/>
        <end position="133"/>
    </location>
</feature>
<gene>
    <name evidence="8" type="ORF">JOD17_003216</name>
</gene>
<dbReference type="RefSeq" id="WP_204698863.1">
    <property type="nucleotide sequence ID" value="NZ_JAFBEC010000009.1"/>
</dbReference>
<feature type="transmembrane region" description="Helical" evidence="7">
    <location>
        <begin position="79"/>
        <end position="101"/>
    </location>
</feature>
<dbReference type="InterPro" id="IPR003370">
    <property type="entry name" value="Chromate_transpt"/>
</dbReference>
<evidence type="ECO:0000256" key="3">
    <source>
        <dbReference type="ARBA" id="ARBA00022475"/>
    </source>
</evidence>
<evidence type="ECO:0000256" key="5">
    <source>
        <dbReference type="ARBA" id="ARBA00022989"/>
    </source>
</evidence>
<evidence type="ECO:0000256" key="6">
    <source>
        <dbReference type="ARBA" id="ARBA00023136"/>
    </source>
</evidence>
<dbReference type="InterPro" id="IPR052518">
    <property type="entry name" value="CHR_Transporter"/>
</dbReference>
<evidence type="ECO:0000313" key="8">
    <source>
        <dbReference type="EMBL" id="MBM7634116.1"/>
    </source>
</evidence>
<comment type="similarity">
    <text evidence="2">Belongs to the chromate ion transporter (CHR) (TC 2.A.51) family.</text>
</comment>
<evidence type="ECO:0000256" key="7">
    <source>
        <dbReference type="SAM" id="Phobius"/>
    </source>
</evidence>
<dbReference type="EMBL" id="JAFBEC010000009">
    <property type="protein sequence ID" value="MBM7634116.1"/>
    <property type="molecule type" value="Genomic_DNA"/>
</dbReference>
<organism evidence="8 9">
    <name type="scientific">Geomicrobium sediminis</name>
    <dbReference type="NCBI Taxonomy" id="1347788"/>
    <lineage>
        <taxon>Bacteria</taxon>
        <taxon>Bacillati</taxon>
        <taxon>Bacillota</taxon>
        <taxon>Bacilli</taxon>
        <taxon>Bacillales</taxon>
        <taxon>Geomicrobium</taxon>
    </lineage>
</organism>
<keyword evidence="3" id="KW-1003">Cell membrane</keyword>
<comment type="subcellular location">
    <subcellularLocation>
        <location evidence="1">Cell membrane</location>
        <topology evidence="1">Multi-pass membrane protein</topology>
    </subcellularLocation>
</comment>
<comment type="caution">
    <text evidence="8">The sequence shown here is derived from an EMBL/GenBank/DDBJ whole genome shotgun (WGS) entry which is preliminary data.</text>
</comment>
<accession>A0ABS2PGP3</accession>
<sequence length="190" mass="20722">MNAQTQLNIFIAMFRANILGYGGGPPTIPLVHKEVVDKYKWMSDEEFSDAVALGNTLPGPIITKLCGYIGYQIGGTLGLINAIIAAIMPTAILTIILVGTLSSFRDIPFVQGMTYAIAPVVGVLLIIMTYNFLKQSNKKAGFLGTVLLTFISLIVLEWLNVHPAILIVTLIAIALIRKPKEEKQQERGDH</sequence>
<keyword evidence="9" id="KW-1185">Reference proteome</keyword>
<protein>
    <submittedName>
        <fullName evidence="8">Chromate transporter</fullName>
    </submittedName>
</protein>
<proteinExistence type="inferred from homology"/>
<evidence type="ECO:0000313" key="9">
    <source>
        <dbReference type="Proteomes" id="UP000741863"/>
    </source>
</evidence>
<feature type="transmembrane region" description="Helical" evidence="7">
    <location>
        <begin position="140"/>
        <end position="155"/>
    </location>
</feature>
<dbReference type="PANTHER" id="PTHR43663:SF1">
    <property type="entry name" value="CHROMATE TRANSPORTER"/>
    <property type="match status" value="1"/>
</dbReference>
<keyword evidence="5 7" id="KW-1133">Transmembrane helix</keyword>
<dbReference type="Proteomes" id="UP000741863">
    <property type="component" value="Unassembled WGS sequence"/>
</dbReference>
<reference evidence="8 9" key="1">
    <citation type="submission" date="2021-01" db="EMBL/GenBank/DDBJ databases">
        <title>Genomic Encyclopedia of Type Strains, Phase IV (KMG-IV): sequencing the most valuable type-strain genomes for metagenomic binning, comparative biology and taxonomic classification.</title>
        <authorList>
            <person name="Goeker M."/>
        </authorList>
    </citation>
    <scope>NUCLEOTIDE SEQUENCE [LARGE SCALE GENOMIC DNA]</scope>
    <source>
        <strain evidence="8 9">DSM 25540</strain>
    </source>
</reference>
<evidence type="ECO:0000256" key="4">
    <source>
        <dbReference type="ARBA" id="ARBA00022692"/>
    </source>
</evidence>
<name>A0ABS2PGP3_9BACL</name>